<sequence>MAVPTQDNTAHRVIAPASEASLRGKSGCAAAQGATAVVPLAHGLEGFVQKAITRIP</sequence>
<dbReference type="AlphaFoldDB" id="A0A644XMQ4"/>
<gene>
    <name evidence="1" type="ORF">SDC9_63431</name>
</gene>
<protein>
    <submittedName>
        <fullName evidence="1">Uncharacterized protein</fullName>
    </submittedName>
</protein>
<proteinExistence type="predicted"/>
<dbReference type="EMBL" id="VSSQ01002721">
    <property type="protein sequence ID" value="MPM17048.1"/>
    <property type="molecule type" value="Genomic_DNA"/>
</dbReference>
<name>A0A644XMQ4_9ZZZZ</name>
<organism evidence="1">
    <name type="scientific">bioreactor metagenome</name>
    <dbReference type="NCBI Taxonomy" id="1076179"/>
    <lineage>
        <taxon>unclassified sequences</taxon>
        <taxon>metagenomes</taxon>
        <taxon>ecological metagenomes</taxon>
    </lineage>
</organism>
<comment type="caution">
    <text evidence="1">The sequence shown here is derived from an EMBL/GenBank/DDBJ whole genome shotgun (WGS) entry which is preliminary data.</text>
</comment>
<reference evidence="1" key="1">
    <citation type="submission" date="2019-08" db="EMBL/GenBank/DDBJ databases">
        <authorList>
            <person name="Kucharzyk K."/>
            <person name="Murdoch R.W."/>
            <person name="Higgins S."/>
            <person name="Loffler F."/>
        </authorList>
    </citation>
    <scope>NUCLEOTIDE SEQUENCE</scope>
</reference>
<accession>A0A644XMQ4</accession>
<evidence type="ECO:0000313" key="1">
    <source>
        <dbReference type="EMBL" id="MPM17048.1"/>
    </source>
</evidence>